<dbReference type="InterPro" id="IPR052048">
    <property type="entry name" value="ST_Response_Regulator"/>
</dbReference>
<dbReference type="KEGG" id="pact:CA264_08500"/>
<dbReference type="PANTHER" id="PTHR43228:SF1">
    <property type="entry name" value="TWO-COMPONENT RESPONSE REGULATOR ARR22"/>
    <property type="match status" value="1"/>
</dbReference>
<evidence type="ECO:0000256" key="1">
    <source>
        <dbReference type="PROSITE-ProRule" id="PRU00169"/>
    </source>
</evidence>
<organism evidence="3 4">
    <name type="scientific">Pontibacter actiniarum</name>
    <dbReference type="NCBI Taxonomy" id="323450"/>
    <lineage>
        <taxon>Bacteria</taxon>
        <taxon>Pseudomonadati</taxon>
        <taxon>Bacteroidota</taxon>
        <taxon>Cytophagia</taxon>
        <taxon>Cytophagales</taxon>
        <taxon>Hymenobacteraceae</taxon>
        <taxon>Pontibacter</taxon>
    </lineage>
</organism>
<keyword evidence="1" id="KW-0597">Phosphoprotein</keyword>
<dbReference type="InterPro" id="IPR001789">
    <property type="entry name" value="Sig_transdc_resp-reg_receiver"/>
</dbReference>
<dbReference type="Pfam" id="PF00072">
    <property type="entry name" value="Response_reg"/>
    <property type="match status" value="1"/>
</dbReference>
<accession>A0A1X9YRH4</accession>
<feature type="modified residue" description="4-aspartylphosphate" evidence="1">
    <location>
        <position position="85"/>
    </location>
</feature>
<feature type="domain" description="Response regulatory" evidence="2">
    <location>
        <begin position="29"/>
        <end position="154"/>
    </location>
</feature>
<dbReference type="AlphaFoldDB" id="A0A1X9YRH4"/>
<dbReference type="PROSITE" id="PS50110">
    <property type="entry name" value="RESPONSE_REGULATORY"/>
    <property type="match status" value="1"/>
</dbReference>
<proteinExistence type="predicted"/>
<dbReference type="EMBL" id="CP021235">
    <property type="protein sequence ID" value="ARS35475.1"/>
    <property type="molecule type" value="Genomic_DNA"/>
</dbReference>
<dbReference type="InterPro" id="IPR011006">
    <property type="entry name" value="CheY-like_superfamily"/>
</dbReference>
<evidence type="ECO:0000313" key="4">
    <source>
        <dbReference type="Proteomes" id="UP000266292"/>
    </source>
</evidence>
<dbReference type="Proteomes" id="UP000266292">
    <property type="component" value="Chromosome"/>
</dbReference>
<dbReference type="GO" id="GO:0000160">
    <property type="term" value="P:phosphorelay signal transduction system"/>
    <property type="evidence" value="ECO:0007669"/>
    <property type="project" value="InterPro"/>
</dbReference>
<evidence type="ECO:0000259" key="2">
    <source>
        <dbReference type="PROSITE" id="PS50110"/>
    </source>
</evidence>
<dbReference type="STRING" id="709015.GCA_000472485_01711"/>
<gene>
    <name evidence="3" type="ORF">CA264_08500</name>
</gene>
<dbReference type="SUPFAM" id="SSF52172">
    <property type="entry name" value="CheY-like"/>
    <property type="match status" value="1"/>
</dbReference>
<dbReference type="Gene3D" id="3.40.50.2300">
    <property type="match status" value="1"/>
</dbReference>
<dbReference type="SMART" id="SM00448">
    <property type="entry name" value="REC"/>
    <property type="match status" value="1"/>
</dbReference>
<name>A0A1X9YRH4_9BACT</name>
<keyword evidence="4" id="KW-1185">Reference proteome</keyword>
<dbReference type="OrthoDB" id="1524091at2"/>
<reference evidence="4" key="1">
    <citation type="submission" date="2017-05" db="EMBL/GenBank/DDBJ databases">
        <authorList>
            <person name="Ray J."/>
            <person name="Price M."/>
            <person name="Deutschbauer A."/>
        </authorList>
    </citation>
    <scope>NUCLEOTIDE SEQUENCE [LARGE SCALE GENOMIC DNA]</scope>
    <source>
        <strain evidence="4">DSM 19842</strain>
    </source>
</reference>
<protein>
    <recommendedName>
        <fullName evidence="2">Response regulatory domain-containing protein</fullName>
    </recommendedName>
</protein>
<evidence type="ECO:0000313" key="3">
    <source>
        <dbReference type="EMBL" id="ARS35475.1"/>
    </source>
</evidence>
<sequence>MHRPYLKYMRILGVNAVEPDAPCMNHVERVLVIDDDPTSIFLTTRILKSMGIGEQTQTARNGLEGLELFKEAVAQNRVPQLVLLDLKMPVMDGFGFLAELEKLGSESLAQAKVVLLSSSQNPWEMEKAKKYVAAAFCHKPLTKEKLQRVLDTAR</sequence>
<dbReference type="PANTHER" id="PTHR43228">
    <property type="entry name" value="TWO-COMPONENT RESPONSE REGULATOR"/>
    <property type="match status" value="1"/>
</dbReference>